<evidence type="ECO:0000313" key="1">
    <source>
        <dbReference type="EMBL" id="EEY72235.1"/>
    </source>
</evidence>
<sequence length="39" mass="4327">MSENRATEEKQVAGQQLWSMLACEPQSGAEVGAMMPWFP</sequence>
<dbReference type="PROSITE" id="PS51257">
    <property type="entry name" value="PROKAR_LIPOPROTEIN"/>
    <property type="match status" value="1"/>
</dbReference>
<dbReference type="AlphaFoldDB" id="D0I6G6"/>
<dbReference type="Proteomes" id="UP000003604">
    <property type="component" value="Unassembled WGS sequence"/>
</dbReference>
<comment type="caution">
    <text evidence="1">The sequence shown here is derived from an EMBL/GenBank/DDBJ whole genome shotgun (WGS) entry which is preliminary data.</text>
</comment>
<protein>
    <submittedName>
        <fullName evidence="1">Uncharacterized protein</fullName>
    </submittedName>
</protein>
<accession>D0I6G6</accession>
<keyword evidence="2" id="KW-1185">Reference proteome</keyword>
<proteinExistence type="predicted"/>
<name>D0I6G6_GRIHO</name>
<dbReference type="EMBL" id="ADAQ01000011">
    <property type="protein sequence ID" value="EEY72235.1"/>
    <property type="molecule type" value="Genomic_DNA"/>
</dbReference>
<gene>
    <name evidence="1" type="ORF">VHA_001333</name>
</gene>
<reference evidence="1 2" key="1">
    <citation type="submission" date="2009-10" db="EMBL/GenBank/DDBJ databases">
        <authorList>
            <consortium name="Los Alamos National Laboratory (LANL)"/>
            <consortium name="National Microbial Pathogen Data Resource (NMPDR)"/>
            <person name="Saunders E.H."/>
            <person name="Munk A.C."/>
            <person name="Tapia R."/>
            <person name="Green L."/>
            <person name="Rogers Y."/>
            <person name="Detter J.C."/>
            <person name="Bruce D."/>
            <person name="Brettin T.S."/>
            <person name="Colwell R.R."/>
            <person name="Huq A."/>
            <person name="Grim C.J."/>
            <person name="Hasan N.A."/>
            <person name="Bartels D."/>
            <person name="Vonstein V."/>
        </authorList>
    </citation>
    <scope>NUCLEOTIDE SEQUENCE [LARGE SCALE GENOMIC DNA]</scope>
    <source>
        <strain evidence="1 2">CIP 101886</strain>
    </source>
</reference>
<evidence type="ECO:0000313" key="2">
    <source>
        <dbReference type="Proteomes" id="UP000003604"/>
    </source>
</evidence>
<organism evidence="1 2">
    <name type="scientific">Grimontia hollisae CIP 101886</name>
    <dbReference type="NCBI Taxonomy" id="675812"/>
    <lineage>
        <taxon>Bacteria</taxon>
        <taxon>Pseudomonadati</taxon>
        <taxon>Pseudomonadota</taxon>
        <taxon>Gammaproteobacteria</taxon>
        <taxon>Vibrionales</taxon>
        <taxon>Vibrionaceae</taxon>
        <taxon>Grimontia</taxon>
    </lineage>
</organism>